<accession>A0AAW1JCJ7</accession>
<gene>
    <name evidence="2" type="ORF">QE152_g30995</name>
</gene>
<sequence length="89" mass="10188">MKLFMLLPSLLLFSAIILLIVPVKSDVSNGPLSSNRHRQQQQSTNSVLGNKNCKIFRLTSSSCIFVRRYKRYVAVILQQLPTIRNEKLI</sequence>
<evidence type="ECO:0000313" key="3">
    <source>
        <dbReference type="Proteomes" id="UP001458880"/>
    </source>
</evidence>
<keyword evidence="3" id="KW-1185">Reference proteome</keyword>
<reference evidence="2 3" key="1">
    <citation type="journal article" date="2024" name="BMC Genomics">
        <title>De novo assembly and annotation of Popillia japonica's genome with initial clues to its potential as an invasive pest.</title>
        <authorList>
            <person name="Cucini C."/>
            <person name="Boschi S."/>
            <person name="Funari R."/>
            <person name="Cardaioli E."/>
            <person name="Iannotti N."/>
            <person name="Marturano G."/>
            <person name="Paoli F."/>
            <person name="Bruttini M."/>
            <person name="Carapelli A."/>
            <person name="Frati F."/>
            <person name="Nardi F."/>
        </authorList>
    </citation>
    <scope>NUCLEOTIDE SEQUENCE [LARGE SCALE GENOMIC DNA]</scope>
    <source>
        <strain evidence="2">DMR45628</strain>
    </source>
</reference>
<dbReference type="AlphaFoldDB" id="A0AAW1JCJ7"/>
<name>A0AAW1JCJ7_POPJA</name>
<comment type="caution">
    <text evidence="2">The sequence shown here is derived from an EMBL/GenBank/DDBJ whole genome shotgun (WGS) entry which is preliminary data.</text>
</comment>
<evidence type="ECO:0000256" key="1">
    <source>
        <dbReference type="SAM" id="SignalP"/>
    </source>
</evidence>
<protein>
    <recommendedName>
        <fullName evidence="4">Secreted protein</fullName>
    </recommendedName>
</protein>
<keyword evidence="1" id="KW-0732">Signal</keyword>
<dbReference type="EMBL" id="JASPKY010000429">
    <property type="protein sequence ID" value="KAK9700818.1"/>
    <property type="molecule type" value="Genomic_DNA"/>
</dbReference>
<evidence type="ECO:0008006" key="4">
    <source>
        <dbReference type="Google" id="ProtNLM"/>
    </source>
</evidence>
<evidence type="ECO:0000313" key="2">
    <source>
        <dbReference type="EMBL" id="KAK9700818.1"/>
    </source>
</evidence>
<feature type="chain" id="PRO_5043351431" description="Secreted protein" evidence="1">
    <location>
        <begin position="26"/>
        <end position="89"/>
    </location>
</feature>
<feature type="signal peptide" evidence="1">
    <location>
        <begin position="1"/>
        <end position="25"/>
    </location>
</feature>
<organism evidence="2 3">
    <name type="scientific">Popillia japonica</name>
    <name type="common">Japanese beetle</name>
    <dbReference type="NCBI Taxonomy" id="7064"/>
    <lineage>
        <taxon>Eukaryota</taxon>
        <taxon>Metazoa</taxon>
        <taxon>Ecdysozoa</taxon>
        <taxon>Arthropoda</taxon>
        <taxon>Hexapoda</taxon>
        <taxon>Insecta</taxon>
        <taxon>Pterygota</taxon>
        <taxon>Neoptera</taxon>
        <taxon>Endopterygota</taxon>
        <taxon>Coleoptera</taxon>
        <taxon>Polyphaga</taxon>
        <taxon>Scarabaeiformia</taxon>
        <taxon>Scarabaeidae</taxon>
        <taxon>Rutelinae</taxon>
        <taxon>Popillia</taxon>
    </lineage>
</organism>
<dbReference type="Proteomes" id="UP001458880">
    <property type="component" value="Unassembled WGS sequence"/>
</dbReference>
<proteinExistence type="predicted"/>